<gene>
    <name evidence="1" type="ORF">SAMN04488118_1042</name>
</gene>
<dbReference type="AlphaFoldDB" id="A0A1G5QE52"/>
<evidence type="ECO:0000313" key="1">
    <source>
        <dbReference type="EMBL" id="SCZ59876.1"/>
    </source>
</evidence>
<proteinExistence type="predicted"/>
<name>A0A1G5QE52_9RHOB</name>
<evidence type="ECO:0000313" key="2">
    <source>
        <dbReference type="Proteomes" id="UP000198767"/>
    </source>
</evidence>
<sequence length="327" mass="36417">MRFVEKEIEYANVRSLVWQGDDLIDWVGGGTRFSSDGTVVRAPVNYGGDFDAAIATSSGDVAVIFKRLGTKAVVLKDGRVLREINRSYYHADVYEYPICLWERAGSPLKIIHCPDEYNRLEIEEAISGQRLPSSRARNPPDFFHSRLSVSPSGAYLMSAGWVWHPMDVANIYRLPDSEGTMELDTPFATVDTANEVSACSWISDELVMAANAESPEIEEEEPFAGGSLGEWSIKSKKWSKLSVPDTTLGRLMPLGEDHVISFYEHPKLIRVSDGTIVNEWPHINSGKQTGSITHHIESPPPIVIDSPNLRFAVASDRRIHVISFKVD</sequence>
<reference evidence="1 2" key="1">
    <citation type="submission" date="2016-10" db="EMBL/GenBank/DDBJ databases">
        <authorList>
            <person name="de Groot N.N."/>
        </authorList>
    </citation>
    <scope>NUCLEOTIDE SEQUENCE [LARGE SCALE GENOMIC DNA]</scope>
    <source>
        <strain evidence="1 2">U95</strain>
    </source>
</reference>
<keyword evidence="2" id="KW-1185">Reference proteome</keyword>
<dbReference type="RefSeq" id="WP_090217656.1">
    <property type="nucleotide sequence ID" value="NZ_FMWG01000004.1"/>
</dbReference>
<protein>
    <submittedName>
        <fullName evidence="1">Uncharacterized protein</fullName>
    </submittedName>
</protein>
<dbReference type="Proteomes" id="UP000198767">
    <property type="component" value="Unassembled WGS sequence"/>
</dbReference>
<organism evidence="1 2">
    <name type="scientific">Epibacterium ulvae</name>
    <dbReference type="NCBI Taxonomy" id="1156985"/>
    <lineage>
        <taxon>Bacteria</taxon>
        <taxon>Pseudomonadati</taxon>
        <taxon>Pseudomonadota</taxon>
        <taxon>Alphaproteobacteria</taxon>
        <taxon>Rhodobacterales</taxon>
        <taxon>Roseobacteraceae</taxon>
        <taxon>Epibacterium</taxon>
    </lineage>
</organism>
<accession>A0A1G5QE52</accession>
<dbReference type="OrthoDB" id="9765809at2"/>
<dbReference type="EMBL" id="FMWG01000004">
    <property type="protein sequence ID" value="SCZ59876.1"/>
    <property type="molecule type" value="Genomic_DNA"/>
</dbReference>